<evidence type="ECO:0000313" key="1">
    <source>
        <dbReference type="EMBL" id="MFB9573842.1"/>
    </source>
</evidence>
<dbReference type="Proteomes" id="UP001589710">
    <property type="component" value="Unassembled WGS sequence"/>
</dbReference>
<dbReference type="RefSeq" id="WP_345513354.1">
    <property type="nucleotide sequence ID" value="NZ_BAAAXD010000021.1"/>
</dbReference>
<name>A0ABV5R7T5_9ACTN</name>
<accession>A0ABV5R7T5</accession>
<evidence type="ECO:0000313" key="2">
    <source>
        <dbReference type="Proteomes" id="UP001589710"/>
    </source>
</evidence>
<proteinExistence type="predicted"/>
<reference evidence="1 2" key="1">
    <citation type="submission" date="2024-09" db="EMBL/GenBank/DDBJ databases">
        <authorList>
            <person name="Sun Q."/>
            <person name="Mori K."/>
        </authorList>
    </citation>
    <scope>NUCLEOTIDE SEQUENCE [LARGE SCALE GENOMIC DNA]</scope>
    <source>
        <strain evidence="1 2">JCM 3331</strain>
    </source>
</reference>
<comment type="caution">
    <text evidence="1">The sequence shown here is derived from an EMBL/GenBank/DDBJ whole genome shotgun (WGS) entry which is preliminary data.</text>
</comment>
<keyword evidence="2" id="KW-1185">Reference proteome</keyword>
<dbReference type="EMBL" id="JBHMCG010000075">
    <property type="protein sequence ID" value="MFB9573842.1"/>
    <property type="molecule type" value="Genomic_DNA"/>
</dbReference>
<gene>
    <name evidence="1" type="ORF">ACFFTL_16365</name>
</gene>
<protein>
    <submittedName>
        <fullName evidence="1">Uncharacterized protein</fullName>
    </submittedName>
</protein>
<sequence length="163" mass="17773">MTVAATPLLGLLAMSGIVYSMFEAVTVTSVQAADDSRMFTRCARGKSLKDTLNTYRLVLPERAENVKFCDQDDWSGSAGEMQFEIDRADLAPFLESSSGGEVELVPIESSGDKGRWQTIPKGVTVDSGRYNITTATCDSTVYADVQTARGNMVRVYLEMVCMS</sequence>
<organism evidence="1 2">
    <name type="scientific">Streptomyces yanii</name>
    <dbReference type="NCBI Taxonomy" id="78510"/>
    <lineage>
        <taxon>Bacteria</taxon>
        <taxon>Bacillati</taxon>
        <taxon>Actinomycetota</taxon>
        <taxon>Actinomycetes</taxon>
        <taxon>Kitasatosporales</taxon>
        <taxon>Streptomycetaceae</taxon>
        <taxon>Streptomyces</taxon>
    </lineage>
</organism>